<dbReference type="Gene3D" id="3.40.50.150">
    <property type="entry name" value="Vaccinia Virus protein VP39"/>
    <property type="match status" value="1"/>
</dbReference>
<dbReference type="SUPFAM" id="SSF53335">
    <property type="entry name" value="S-adenosyl-L-methionine-dependent methyltransferases"/>
    <property type="match status" value="1"/>
</dbReference>
<name>A0A1F5GC17_9BACT</name>
<dbReference type="InterPro" id="IPR013216">
    <property type="entry name" value="Methyltransf_11"/>
</dbReference>
<dbReference type="EMBL" id="MFAY01000011">
    <property type="protein sequence ID" value="OGD89367.1"/>
    <property type="molecule type" value="Genomic_DNA"/>
</dbReference>
<dbReference type="InterPro" id="IPR029063">
    <property type="entry name" value="SAM-dependent_MTases_sf"/>
</dbReference>
<protein>
    <recommendedName>
        <fullName evidence="1">Methyltransferase type 11 domain-containing protein</fullName>
    </recommendedName>
</protein>
<sequence>MTFKSKKPTSKEILHFYQKLAPVSALDSPNYQRLIIEEWLKQLSSNLNLKKMYVLDFGCGKGNNLKVLCRNFNQITACDISSRALQLAREATQHKNINFIRIKEQILPFKEGQFDFIMATEVLEHVPNLKKTFLELDRIIKKNGYILISTPNYWNLRGLSKKFLEFFLGEGRWDPGRSHVGGYERFMTPTLLLKLLAKNYNILETRGSDYGTAWSPPMVKMYPKRFDNFFEITLGKVGLFKKFGMNYYLLAQKI</sequence>
<proteinExistence type="predicted"/>
<dbReference type="GO" id="GO:0008757">
    <property type="term" value="F:S-adenosylmethionine-dependent methyltransferase activity"/>
    <property type="evidence" value="ECO:0007669"/>
    <property type="project" value="InterPro"/>
</dbReference>
<comment type="caution">
    <text evidence="2">The sequence shown here is derived from an EMBL/GenBank/DDBJ whole genome shotgun (WGS) entry which is preliminary data.</text>
</comment>
<reference evidence="2 3" key="1">
    <citation type="journal article" date="2016" name="Nat. Commun.">
        <title>Thousands of microbial genomes shed light on interconnected biogeochemical processes in an aquifer system.</title>
        <authorList>
            <person name="Anantharaman K."/>
            <person name="Brown C.T."/>
            <person name="Hug L.A."/>
            <person name="Sharon I."/>
            <person name="Castelle C.J."/>
            <person name="Probst A.J."/>
            <person name="Thomas B.C."/>
            <person name="Singh A."/>
            <person name="Wilkins M.J."/>
            <person name="Karaoz U."/>
            <person name="Brodie E.L."/>
            <person name="Williams K.H."/>
            <person name="Hubbard S.S."/>
            <person name="Banfield J.F."/>
        </authorList>
    </citation>
    <scope>NUCLEOTIDE SEQUENCE [LARGE SCALE GENOMIC DNA]</scope>
</reference>
<dbReference type="Proteomes" id="UP000178577">
    <property type="component" value="Unassembled WGS sequence"/>
</dbReference>
<gene>
    <name evidence="2" type="ORF">A2693_01765</name>
</gene>
<dbReference type="AlphaFoldDB" id="A0A1F5GC17"/>
<accession>A0A1F5GC17</accession>
<evidence type="ECO:0000259" key="1">
    <source>
        <dbReference type="Pfam" id="PF08241"/>
    </source>
</evidence>
<feature type="domain" description="Methyltransferase type 11" evidence="1">
    <location>
        <begin position="55"/>
        <end position="148"/>
    </location>
</feature>
<evidence type="ECO:0000313" key="3">
    <source>
        <dbReference type="Proteomes" id="UP000178577"/>
    </source>
</evidence>
<evidence type="ECO:0000313" key="2">
    <source>
        <dbReference type="EMBL" id="OGD89367.1"/>
    </source>
</evidence>
<dbReference type="PANTHER" id="PTHR43861">
    <property type="entry name" value="TRANS-ACONITATE 2-METHYLTRANSFERASE-RELATED"/>
    <property type="match status" value="1"/>
</dbReference>
<dbReference type="CDD" id="cd02440">
    <property type="entry name" value="AdoMet_MTases"/>
    <property type="match status" value="1"/>
</dbReference>
<dbReference type="Pfam" id="PF08241">
    <property type="entry name" value="Methyltransf_11"/>
    <property type="match status" value="1"/>
</dbReference>
<organism evidence="2 3">
    <name type="scientific">Candidatus Curtissbacteria bacterium RIFCSPHIGHO2_01_FULL_40_12</name>
    <dbReference type="NCBI Taxonomy" id="1797710"/>
    <lineage>
        <taxon>Bacteria</taxon>
        <taxon>Candidatus Curtissiibacteriota</taxon>
    </lineage>
</organism>